<protein>
    <submittedName>
        <fullName evidence="1">Uncharacterized protein</fullName>
    </submittedName>
</protein>
<name>A0A6G1JCY3_9PLEO</name>
<evidence type="ECO:0000313" key="1">
    <source>
        <dbReference type="EMBL" id="KAF2688081.1"/>
    </source>
</evidence>
<organism evidence="1 2">
    <name type="scientific">Lentithecium fluviatile CBS 122367</name>
    <dbReference type="NCBI Taxonomy" id="1168545"/>
    <lineage>
        <taxon>Eukaryota</taxon>
        <taxon>Fungi</taxon>
        <taxon>Dikarya</taxon>
        <taxon>Ascomycota</taxon>
        <taxon>Pezizomycotina</taxon>
        <taxon>Dothideomycetes</taxon>
        <taxon>Pleosporomycetidae</taxon>
        <taxon>Pleosporales</taxon>
        <taxon>Massarineae</taxon>
        <taxon>Lentitheciaceae</taxon>
        <taxon>Lentithecium</taxon>
    </lineage>
</organism>
<dbReference type="EMBL" id="MU005574">
    <property type="protein sequence ID" value="KAF2688081.1"/>
    <property type="molecule type" value="Genomic_DNA"/>
</dbReference>
<evidence type="ECO:0000313" key="2">
    <source>
        <dbReference type="Proteomes" id="UP000799291"/>
    </source>
</evidence>
<sequence>MFGNTTPKTYAESRAKLKFANNQSMKKNQRKKNAINDAKKERCFRSLRILGNIFSDQMGTLGCMREGESIYHALRRYTRDPSNRSHLYAQWNVAKASKPFELKEQPTYGHFPEDLSNLWLPADLIDL</sequence>
<dbReference type="AlphaFoldDB" id="A0A6G1JCY3"/>
<proteinExistence type="predicted"/>
<gene>
    <name evidence="1" type="ORF">K458DRAFT_385646</name>
</gene>
<dbReference type="Proteomes" id="UP000799291">
    <property type="component" value="Unassembled WGS sequence"/>
</dbReference>
<keyword evidence="2" id="KW-1185">Reference proteome</keyword>
<accession>A0A6G1JCY3</accession>
<reference evidence="1" key="1">
    <citation type="journal article" date="2020" name="Stud. Mycol.">
        <title>101 Dothideomycetes genomes: a test case for predicting lifestyles and emergence of pathogens.</title>
        <authorList>
            <person name="Haridas S."/>
            <person name="Albert R."/>
            <person name="Binder M."/>
            <person name="Bloem J."/>
            <person name="Labutti K."/>
            <person name="Salamov A."/>
            <person name="Andreopoulos B."/>
            <person name="Baker S."/>
            <person name="Barry K."/>
            <person name="Bills G."/>
            <person name="Bluhm B."/>
            <person name="Cannon C."/>
            <person name="Castanera R."/>
            <person name="Culley D."/>
            <person name="Daum C."/>
            <person name="Ezra D."/>
            <person name="Gonzalez J."/>
            <person name="Henrissat B."/>
            <person name="Kuo A."/>
            <person name="Liang C."/>
            <person name="Lipzen A."/>
            <person name="Lutzoni F."/>
            <person name="Magnuson J."/>
            <person name="Mondo S."/>
            <person name="Nolan M."/>
            <person name="Ohm R."/>
            <person name="Pangilinan J."/>
            <person name="Park H.-J."/>
            <person name="Ramirez L."/>
            <person name="Alfaro M."/>
            <person name="Sun H."/>
            <person name="Tritt A."/>
            <person name="Yoshinaga Y."/>
            <person name="Zwiers L.-H."/>
            <person name="Turgeon B."/>
            <person name="Goodwin S."/>
            <person name="Spatafora J."/>
            <person name="Crous P."/>
            <person name="Grigoriev I."/>
        </authorList>
    </citation>
    <scope>NUCLEOTIDE SEQUENCE</scope>
    <source>
        <strain evidence="1">CBS 122367</strain>
    </source>
</reference>